<dbReference type="Gene3D" id="3.40.50.300">
    <property type="entry name" value="P-loop containing nucleotide triphosphate hydrolases"/>
    <property type="match status" value="1"/>
</dbReference>
<feature type="domain" description="Nephrocystin 3-like N-terminal" evidence="2">
    <location>
        <begin position="100"/>
        <end position="136"/>
    </location>
</feature>
<evidence type="ECO:0000313" key="4">
    <source>
        <dbReference type="Proteomes" id="UP000623467"/>
    </source>
</evidence>
<dbReference type="InterPro" id="IPR056884">
    <property type="entry name" value="NPHP3-like_N"/>
</dbReference>
<dbReference type="OrthoDB" id="2928561at2759"/>
<dbReference type="EMBL" id="JACAZH010000003">
    <property type="protein sequence ID" value="KAF7372998.1"/>
    <property type="molecule type" value="Genomic_DNA"/>
</dbReference>
<comment type="caution">
    <text evidence="3">The sequence shown here is derived from an EMBL/GenBank/DDBJ whole genome shotgun (WGS) entry which is preliminary data.</text>
</comment>
<sequence>MFPGVQTMNYYINGGRGGTGGGGHDSGTGGAGGHGMGPNVNFDIRPGGNFTMNNNVREGERGIDILHRMVALEAIHDSAESFPQPKCHPETRTKMLQDLCKWALDRNAQHSILWLHGPAGSGKSAIMQTLARKLQDRV</sequence>
<evidence type="ECO:0000313" key="3">
    <source>
        <dbReference type="EMBL" id="KAF7372998.1"/>
    </source>
</evidence>
<protein>
    <submittedName>
        <fullName evidence="3">NACHT domain-containing protein</fullName>
    </submittedName>
</protein>
<keyword evidence="4" id="KW-1185">Reference proteome</keyword>
<dbReference type="AlphaFoldDB" id="A0A8H6Z632"/>
<proteinExistence type="predicted"/>
<dbReference type="Pfam" id="PF24883">
    <property type="entry name" value="NPHP3_N"/>
    <property type="match status" value="1"/>
</dbReference>
<gene>
    <name evidence="3" type="ORF">MSAN_00507100</name>
</gene>
<dbReference type="SUPFAM" id="SSF52540">
    <property type="entry name" value="P-loop containing nucleoside triphosphate hydrolases"/>
    <property type="match status" value="1"/>
</dbReference>
<organism evidence="3 4">
    <name type="scientific">Mycena sanguinolenta</name>
    <dbReference type="NCBI Taxonomy" id="230812"/>
    <lineage>
        <taxon>Eukaryota</taxon>
        <taxon>Fungi</taxon>
        <taxon>Dikarya</taxon>
        <taxon>Basidiomycota</taxon>
        <taxon>Agaricomycotina</taxon>
        <taxon>Agaricomycetes</taxon>
        <taxon>Agaricomycetidae</taxon>
        <taxon>Agaricales</taxon>
        <taxon>Marasmiineae</taxon>
        <taxon>Mycenaceae</taxon>
        <taxon>Mycena</taxon>
    </lineage>
</organism>
<dbReference type="InterPro" id="IPR027417">
    <property type="entry name" value="P-loop_NTPase"/>
</dbReference>
<evidence type="ECO:0000256" key="1">
    <source>
        <dbReference type="ARBA" id="ARBA00022737"/>
    </source>
</evidence>
<dbReference type="Proteomes" id="UP000623467">
    <property type="component" value="Unassembled WGS sequence"/>
</dbReference>
<evidence type="ECO:0000259" key="2">
    <source>
        <dbReference type="Pfam" id="PF24883"/>
    </source>
</evidence>
<keyword evidence="1" id="KW-0677">Repeat</keyword>
<name>A0A8H6Z632_9AGAR</name>
<reference evidence="3" key="1">
    <citation type="submission" date="2020-05" db="EMBL/GenBank/DDBJ databases">
        <title>Mycena genomes resolve the evolution of fungal bioluminescence.</title>
        <authorList>
            <person name="Tsai I.J."/>
        </authorList>
    </citation>
    <scope>NUCLEOTIDE SEQUENCE</scope>
    <source>
        <strain evidence="3">160909Yilan</strain>
    </source>
</reference>
<accession>A0A8H6Z632</accession>